<organism evidence="2 3">
    <name type="scientific">Geodia barretti</name>
    <name type="common">Barrett's horny sponge</name>
    <dbReference type="NCBI Taxonomy" id="519541"/>
    <lineage>
        <taxon>Eukaryota</taxon>
        <taxon>Metazoa</taxon>
        <taxon>Porifera</taxon>
        <taxon>Demospongiae</taxon>
        <taxon>Heteroscleromorpha</taxon>
        <taxon>Tetractinellida</taxon>
        <taxon>Astrophorina</taxon>
        <taxon>Geodiidae</taxon>
        <taxon>Geodia</taxon>
    </lineage>
</organism>
<protein>
    <submittedName>
        <fullName evidence="2">Ankyrin repeat domain-containing protein 50</fullName>
    </submittedName>
</protein>
<reference evidence="2" key="1">
    <citation type="submission" date="2023-03" db="EMBL/GenBank/DDBJ databases">
        <authorList>
            <person name="Steffen K."/>
            <person name="Cardenas P."/>
        </authorList>
    </citation>
    <scope>NUCLEOTIDE SEQUENCE</scope>
</reference>
<evidence type="ECO:0000313" key="3">
    <source>
        <dbReference type="Proteomes" id="UP001174909"/>
    </source>
</evidence>
<dbReference type="InterPro" id="IPR002110">
    <property type="entry name" value="Ankyrin_rpt"/>
</dbReference>
<evidence type="ECO:0000313" key="2">
    <source>
        <dbReference type="EMBL" id="CAI8033693.1"/>
    </source>
</evidence>
<feature type="repeat" description="ANK" evidence="1">
    <location>
        <begin position="1"/>
        <end position="19"/>
    </location>
</feature>
<dbReference type="SUPFAM" id="SSF48403">
    <property type="entry name" value="Ankyrin repeat"/>
    <property type="match status" value="1"/>
</dbReference>
<dbReference type="AlphaFoldDB" id="A0AA35SQZ0"/>
<dbReference type="Gene3D" id="1.25.40.20">
    <property type="entry name" value="Ankyrin repeat-containing domain"/>
    <property type="match status" value="1"/>
</dbReference>
<dbReference type="Proteomes" id="UP001174909">
    <property type="component" value="Unassembled WGS sequence"/>
</dbReference>
<evidence type="ECO:0000256" key="1">
    <source>
        <dbReference type="PROSITE-ProRule" id="PRU00023"/>
    </source>
</evidence>
<gene>
    <name evidence="2" type="ORF">GBAR_LOCUS19006</name>
</gene>
<dbReference type="PROSITE" id="PS50088">
    <property type="entry name" value="ANK_REPEAT"/>
    <property type="match status" value="1"/>
</dbReference>
<dbReference type="Pfam" id="PF12796">
    <property type="entry name" value="Ank_2"/>
    <property type="match status" value="1"/>
</dbReference>
<name>A0AA35SQZ0_GEOBA</name>
<keyword evidence="1" id="KW-0040">ANK repeat</keyword>
<accession>A0AA35SQZ0</accession>
<comment type="caution">
    <text evidence="2">The sequence shown here is derived from an EMBL/GenBank/DDBJ whole genome shotgun (WGS) entry which is preliminary data.</text>
</comment>
<dbReference type="EMBL" id="CASHTH010002685">
    <property type="protein sequence ID" value="CAI8033693.1"/>
    <property type="molecule type" value="Genomic_DNA"/>
</dbReference>
<proteinExistence type="predicted"/>
<keyword evidence="3" id="KW-1185">Reference proteome</keyword>
<dbReference type="InterPro" id="IPR036770">
    <property type="entry name" value="Ankyrin_rpt-contain_sf"/>
</dbReference>
<dbReference type="PROSITE" id="PS50297">
    <property type="entry name" value="ANK_REP_REGION"/>
    <property type="match status" value="1"/>
</dbReference>
<sequence>MASYNGHLEVVRLLLESGAKDLPYKDGRTAMSVARAKGHQQIVKLLQQYKV</sequence>